<proteinExistence type="predicted"/>
<dbReference type="EMBL" id="JANEYG010000008">
    <property type="protein sequence ID" value="KAJ8921885.1"/>
    <property type="molecule type" value="Genomic_DNA"/>
</dbReference>
<keyword evidence="4" id="KW-1185">Reference proteome</keyword>
<feature type="compositionally biased region" description="Polar residues" evidence="1">
    <location>
        <begin position="77"/>
        <end position="97"/>
    </location>
</feature>
<evidence type="ECO:0000313" key="3">
    <source>
        <dbReference type="EMBL" id="KAJ8921885.1"/>
    </source>
</evidence>
<dbReference type="Proteomes" id="UP001159042">
    <property type="component" value="Unassembled WGS sequence"/>
</dbReference>
<feature type="compositionally biased region" description="Low complexity" evidence="1">
    <location>
        <begin position="32"/>
        <end position="51"/>
    </location>
</feature>
<name>A0AAV8VFT0_9CUCU</name>
<comment type="caution">
    <text evidence="2">The sequence shown here is derived from an EMBL/GenBank/DDBJ whole genome shotgun (WGS) entry which is preliminary data.</text>
</comment>
<sequence length="335" mass="37897">MTKRGKRKLENFKQKIKHKMRKLENMMNTFPSSDSDSSSSSSSSESDTSGSRAPVGPPETTQTVVQAMVHRADDQPQDNQNDYLETLLGTNPSNENTEGPEIAADLALHWESYLSTGLDRDSRKKLMDQWKIPSNCKYLKAPALNQEVQALLSSVDLKKDNFQQNIQDIVGKGITAESFALTKLLSQRETIDATITQALVDSGKLLTDIFHTISTHRKYQLLKYFNESVQKIATKQNVDTLLFGSDFGDKCKMAKSVEAAAHDLQKSGPSKEPQSATRSLNYQRQNFKKRAKTEEKRGGERFPRRTRPYKKSSRDNRKTAGSRSLYTYGHKTRRH</sequence>
<gene>
    <name evidence="2" type="ORF">NQ315_006579</name>
    <name evidence="3" type="ORF">NQ315_008518</name>
</gene>
<evidence type="ECO:0000313" key="4">
    <source>
        <dbReference type="Proteomes" id="UP001159042"/>
    </source>
</evidence>
<evidence type="ECO:0000313" key="2">
    <source>
        <dbReference type="EMBL" id="KAJ8913078.1"/>
    </source>
</evidence>
<reference evidence="2 4" key="1">
    <citation type="journal article" date="2023" name="Insect Mol. Biol.">
        <title>Genome sequencing provides insights into the evolution of gene families encoding plant cell wall-degrading enzymes in longhorned beetles.</title>
        <authorList>
            <person name="Shin N.R."/>
            <person name="Okamura Y."/>
            <person name="Kirsch R."/>
            <person name="Pauchet Y."/>
        </authorList>
    </citation>
    <scope>NUCLEOTIDE SEQUENCE [LARGE SCALE GENOMIC DNA]</scope>
    <source>
        <strain evidence="2">EAD_L_NR</strain>
    </source>
</reference>
<evidence type="ECO:0000256" key="1">
    <source>
        <dbReference type="SAM" id="MobiDB-lite"/>
    </source>
</evidence>
<protein>
    <submittedName>
        <fullName evidence="2">Uncharacterized protein</fullName>
    </submittedName>
</protein>
<feature type="region of interest" description="Disordered" evidence="1">
    <location>
        <begin position="1"/>
        <end position="59"/>
    </location>
</feature>
<accession>A0AAV8VFT0</accession>
<dbReference type="EMBL" id="JANEYG010000103">
    <property type="protein sequence ID" value="KAJ8913078.1"/>
    <property type="molecule type" value="Genomic_DNA"/>
</dbReference>
<dbReference type="AlphaFoldDB" id="A0AAV8VFT0"/>
<feature type="compositionally biased region" description="Basic and acidic residues" evidence="1">
    <location>
        <begin position="292"/>
        <end position="303"/>
    </location>
</feature>
<feature type="compositionally biased region" description="Polar residues" evidence="1">
    <location>
        <begin position="272"/>
        <end position="285"/>
    </location>
</feature>
<organism evidence="2 4">
    <name type="scientific">Exocentrus adspersus</name>
    <dbReference type="NCBI Taxonomy" id="1586481"/>
    <lineage>
        <taxon>Eukaryota</taxon>
        <taxon>Metazoa</taxon>
        <taxon>Ecdysozoa</taxon>
        <taxon>Arthropoda</taxon>
        <taxon>Hexapoda</taxon>
        <taxon>Insecta</taxon>
        <taxon>Pterygota</taxon>
        <taxon>Neoptera</taxon>
        <taxon>Endopterygota</taxon>
        <taxon>Coleoptera</taxon>
        <taxon>Polyphaga</taxon>
        <taxon>Cucujiformia</taxon>
        <taxon>Chrysomeloidea</taxon>
        <taxon>Cerambycidae</taxon>
        <taxon>Lamiinae</taxon>
        <taxon>Acanthocinini</taxon>
        <taxon>Exocentrus</taxon>
    </lineage>
</organism>
<dbReference type="PANTHER" id="PTHR34239">
    <property type="entry name" value="APPLE DOMAIN-CONTAINING PROTEIN"/>
    <property type="match status" value="1"/>
</dbReference>
<dbReference type="PANTHER" id="PTHR34239:SF2">
    <property type="entry name" value="TRANSPOSABLE ELEMENT P TRANSPOSASE_THAP9 CONSERVED DOMAIN-CONTAINING PROTEIN"/>
    <property type="match status" value="1"/>
</dbReference>
<feature type="region of interest" description="Disordered" evidence="1">
    <location>
        <begin position="73"/>
        <end position="98"/>
    </location>
</feature>
<feature type="region of interest" description="Disordered" evidence="1">
    <location>
        <begin position="262"/>
        <end position="335"/>
    </location>
</feature>